<keyword evidence="1" id="KW-0479">Metal-binding</keyword>
<evidence type="ECO:0000313" key="7">
    <source>
        <dbReference type="Proteomes" id="UP000282613"/>
    </source>
</evidence>
<accession>A0A0R3WBS3</accession>
<dbReference type="SMART" id="SM00249">
    <property type="entry name" value="PHD"/>
    <property type="match status" value="1"/>
</dbReference>
<dbReference type="InterPro" id="IPR034732">
    <property type="entry name" value="EPHD"/>
</dbReference>
<gene>
    <name evidence="6" type="ORF">TASK_LOCUS8106</name>
</gene>
<evidence type="ECO:0000256" key="4">
    <source>
        <dbReference type="SAM" id="MobiDB-lite"/>
    </source>
</evidence>
<reference evidence="8" key="1">
    <citation type="submission" date="2017-02" db="UniProtKB">
        <authorList>
            <consortium name="WormBaseParasite"/>
        </authorList>
    </citation>
    <scope>IDENTIFICATION</scope>
</reference>
<evidence type="ECO:0000313" key="8">
    <source>
        <dbReference type="WBParaSite" id="TASK_0000810501-mRNA-1"/>
    </source>
</evidence>
<evidence type="ECO:0000256" key="2">
    <source>
        <dbReference type="ARBA" id="ARBA00022771"/>
    </source>
</evidence>
<keyword evidence="2" id="KW-0863">Zinc-finger</keyword>
<organism evidence="8">
    <name type="scientific">Taenia asiatica</name>
    <name type="common">Asian tapeworm</name>
    <dbReference type="NCBI Taxonomy" id="60517"/>
    <lineage>
        <taxon>Eukaryota</taxon>
        <taxon>Metazoa</taxon>
        <taxon>Spiralia</taxon>
        <taxon>Lophotrochozoa</taxon>
        <taxon>Platyhelminthes</taxon>
        <taxon>Cestoda</taxon>
        <taxon>Eucestoda</taxon>
        <taxon>Cyclophyllidea</taxon>
        <taxon>Taeniidae</taxon>
        <taxon>Taenia</taxon>
    </lineage>
</organism>
<reference evidence="6 7" key="2">
    <citation type="submission" date="2018-11" db="EMBL/GenBank/DDBJ databases">
        <authorList>
            <consortium name="Pathogen Informatics"/>
        </authorList>
    </citation>
    <scope>NUCLEOTIDE SEQUENCE [LARGE SCALE GENOMIC DNA]</scope>
</reference>
<dbReference type="PANTHER" id="PTHR12420:SF42">
    <property type="entry name" value="G2_M PHASE-SPECIFIC E3 UBIQUITIN-PROTEIN LIGASE"/>
    <property type="match status" value="1"/>
</dbReference>
<name>A0A0R3WBS3_TAEAS</name>
<dbReference type="EMBL" id="UYRS01018728">
    <property type="protein sequence ID" value="VDK39576.1"/>
    <property type="molecule type" value="Genomic_DNA"/>
</dbReference>
<dbReference type="AlphaFoldDB" id="A0A0R3WBS3"/>
<dbReference type="GO" id="GO:0005634">
    <property type="term" value="C:nucleus"/>
    <property type="evidence" value="ECO:0007669"/>
    <property type="project" value="TreeGrafter"/>
</dbReference>
<dbReference type="STRING" id="60517.A0A0R3WBS3"/>
<dbReference type="Gene3D" id="3.30.40.10">
    <property type="entry name" value="Zinc/RING finger domain, C3HC4 (zinc finger)"/>
    <property type="match status" value="1"/>
</dbReference>
<proteinExistence type="predicted"/>
<feature type="domain" description="PHD-type" evidence="5">
    <location>
        <begin position="19"/>
        <end position="141"/>
    </location>
</feature>
<dbReference type="PANTHER" id="PTHR12420">
    <property type="entry name" value="PHD FINGER PROTEIN"/>
    <property type="match status" value="1"/>
</dbReference>
<dbReference type="WBParaSite" id="TASK_0000810501-mRNA-1">
    <property type="protein sequence ID" value="TASK_0000810501-mRNA-1"/>
    <property type="gene ID" value="TASK_0000810501"/>
</dbReference>
<keyword evidence="7" id="KW-1185">Reference proteome</keyword>
<dbReference type="OrthoDB" id="512616at2759"/>
<evidence type="ECO:0000256" key="3">
    <source>
        <dbReference type="ARBA" id="ARBA00022833"/>
    </source>
</evidence>
<dbReference type="InterPro" id="IPR051188">
    <property type="entry name" value="PHD-type_Zinc_Finger"/>
</dbReference>
<dbReference type="PROSITE" id="PS51805">
    <property type="entry name" value="EPHD"/>
    <property type="match status" value="1"/>
</dbReference>
<protein>
    <submittedName>
        <fullName evidence="8">PHD-type domain-containing protein</fullName>
    </submittedName>
</protein>
<evidence type="ECO:0000313" key="6">
    <source>
        <dbReference type="EMBL" id="VDK39576.1"/>
    </source>
</evidence>
<dbReference type="Proteomes" id="UP000282613">
    <property type="component" value="Unassembled WGS sequence"/>
</dbReference>
<dbReference type="InterPro" id="IPR001965">
    <property type="entry name" value="Znf_PHD"/>
</dbReference>
<dbReference type="InterPro" id="IPR013083">
    <property type="entry name" value="Znf_RING/FYVE/PHD"/>
</dbReference>
<dbReference type="GO" id="GO:0008270">
    <property type="term" value="F:zinc ion binding"/>
    <property type="evidence" value="ECO:0007669"/>
    <property type="project" value="UniProtKB-KW"/>
</dbReference>
<sequence length="459" mass="51204">MSSSCSDGGLSSSHIAAKKVTCALCRKISSNPVLGEVVVSHDLAVHLNCLYAASGLIQRVDPDMQSFTEGDHYVFGFDIQEVEAEIRRGRRLRCRHCGTSGACVGCTKKVCQYSFHLPCLYDAKGFARFEKSFEAFCHKHRPKQELVSRLLEFKDDPPVCCICLFSVAPDDDYEPDASKNGLKLLSNGKAMCSKESATISNHEFYLKQASMRKQPGKSRRGVSINTIQRSNAIATPVSQQQPDWMCRILNNSPVLLKTAGRPLVMTMFDKWCHGVIHGGCCRLAWMHRDCIAAYARSAGLHHVKCPICFDRGIFIPTIVEFGVWVPDRDASWELESDSFATSETHRSEEEALLSRSFEIAGEEANAELPPSTQQRCSRPSPTRRRRCTTTVSARSLSRPILQECRRVSPASFHECTSKTATLVVGADENEDKENVNPSTPSVRLTQRHNSIFRINNNPR</sequence>
<dbReference type="Pfam" id="PF13771">
    <property type="entry name" value="zf-HC5HC2H"/>
    <property type="match status" value="1"/>
</dbReference>
<evidence type="ECO:0000256" key="1">
    <source>
        <dbReference type="ARBA" id="ARBA00022723"/>
    </source>
</evidence>
<feature type="region of interest" description="Disordered" evidence="4">
    <location>
        <begin position="363"/>
        <end position="388"/>
    </location>
</feature>
<keyword evidence="3" id="KW-0862">Zinc</keyword>
<evidence type="ECO:0000259" key="5">
    <source>
        <dbReference type="PROSITE" id="PS51805"/>
    </source>
</evidence>